<dbReference type="Proteomes" id="UP000241797">
    <property type="component" value="Segment"/>
</dbReference>
<dbReference type="PANTHER" id="PTHR30473">
    <property type="entry name" value="PROTEIN PHOH"/>
    <property type="match status" value="1"/>
</dbReference>
<sequence length="252" mass="28752">MAYFGISAKNEEQKLALRALDNDKPITILTGTSGVGKSLLAQAVGLEKVIETKEFKRLIYTRLQVDVGADRGFLPGSDGEKLYPYIAPFLDNLDVMSSENSNIKDYLLFEGQDDSKKKVFFDSIQSIRGRSLDGWIIIDEVQNLDIHTITAIATRLKAENAKLILMGNFSQIDDKKLRNPEQNGFYQLLKGLYEKDPEQEFFDHINMVQTHRHPVVDLIEDILRTDKNVDPVFYELENRGTLKEYNNKYGIV</sequence>
<dbReference type="GO" id="GO:0005524">
    <property type="term" value="F:ATP binding"/>
    <property type="evidence" value="ECO:0007669"/>
    <property type="project" value="UniProtKB-KW"/>
</dbReference>
<name>A0A2P1MXW2_9CAUD</name>
<keyword evidence="2" id="KW-0067">ATP-binding</keyword>
<accession>A0A2P1MXW2</accession>
<dbReference type="InterPro" id="IPR027417">
    <property type="entry name" value="P-loop_NTPase"/>
</dbReference>
<dbReference type="Pfam" id="PF02562">
    <property type="entry name" value="PhoH"/>
    <property type="match status" value="1"/>
</dbReference>
<keyword evidence="5" id="KW-1185">Reference proteome</keyword>
<dbReference type="InterPro" id="IPR051451">
    <property type="entry name" value="PhoH2-like"/>
</dbReference>
<feature type="domain" description="PhoH-like protein" evidence="3">
    <location>
        <begin position="6"/>
        <end position="222"/>
    </location>
</feature>
<evidence type="ECO:0000313" key="5">
    <source>
        <dbReference type="Proteomes" id="UP000241797"/>
    </source>
</evidence>
<dbReference type="InterPro" id="IPR003714">
    <property type="entry name" value="PhoH"/>
</dbReference>
<dbReference type="KEGG" id="vg:54990165"/>
<dbReference type="RefSeq" id="YP_009799676.1">
    <property type="nucleotide sequence ID" value="NC_047945.1"/>
</dbReference>
<evidence type="ECO:0000256" key="1">
    <source>
        <dbReference type="ARBA" id="ARBA00022741"/>
    </source>
</evidence>
<evidence type="ECO:0000256" key="2">
    <source>
        <dbReference type="ARBA" id="ARBA00022840"/>
    </source>
</evidence>
<dbReference type="GeneID" id="54990165"/>
<dbReference type="EMBL" id="MH078572">
    <property type="protein sequence ID" value="AVP40409.1"/>
    <property type="molecule type" value="Genomic_DNA"/>
</dbReference>
<evidence type="ECO:0000259" key="3">
    <source>
        <dbReference type="Pfam" id="PF02562"/>
    </source>
</evidence>
<dbReference type="PANTHER" id="PTHR30473:SF2">
    <property type="entry name" value="PIN DOMAIN-CONTAINING PROTEIN"/>
    <property type="match status" value="1"/>
</dbReference>
<evidence type="ECO:0000313" key="4">
    <source>
        <dbReference type="EMBL" id="AVP40409.1"/>
    </source>
</evidence>
<dbReference type="Gene3D" id="3.40.50.300">
    <property type="entry name" value="P-loop containing nucleotide triphosphate hydrolases"/>
    <property type="match status" value="1"/>
</dbReference>
<dbReference type="SUPFAM" id="SSF52540">
    <property type="entry name" value="P-loop containing nucleoside triphosphate hydrolases"/>
    <property type="match status" value="1"/>
</dbReference>
<protein>
    <submittedName>
        <fullName evidence="4">Putative ATPase</fullName>
    </submittedName>
</protein>
<keyword evidence="1" id="KW-0547">Nucleotide-binding</keyword>
<reference evidence="4 5" key="1">
    <citation type="submission" date="2018-03" db="EMBL/GenBank/DDBJ databases">
        <title>Isolation, the biological characteristics and genomics of two new strains of lysate Staphylococcus aureus phage.</title>
        <authorList>
            <person name="Jin X."/>
            <person name="Zhang C."/>
        </authorList>
    </citation>
    <scope>NUCLEOTIDE SEQUENCE [LARGE SCALE GENOMIC DNA]</scope>
</reference>
<organism evidence="4 5">
    <name type="scientific">Staphylococcus phage phiSA_BS1</name>
    <dbReference type="NCBI Taxonomy" id="2126734"/>
    <lineage>
        <taxon>Viruses</taxon>
        <taxon>Duplodnaviria</taxon>
        <taxon>Heunggongvirae</taxon>
        <taxon>Uroviricota</taxon>
        <taxon>Caudoviricetes</taxon>
        <taxon>Herelleviridae</taxon>
        <taxon>Twortvirinae</taxon>
        <taxon>Baoshanvirus</taxon>
        <taxon>Baoshanvirus BS1</taxon>
    </lineage>
</organism>
<proteinExistence type="predicted"/>